<dbReference type="EMBL" id="JU335724">
    <property type="protein sequence ID" value="AFE79477.1"/>
    <property type="molecule type" value="mRNA"/>
</dbReference>
<evidence type="ECO:0000313" key="1">
    <source>
        <dbReference type="EMBL" id="AFE79477.1"/>
    </source>
</evidence>
<organism evidence="1">
    <name type="scientific">Macaca mulatta</name>
    <name type="common">Rhesus macaque</name>
    <dbReference type="NCBI Taxonomy" id="9544"/>
    <lineage>
        <taxon>Eukaryota</taxon>
        <taxon>Metazoa</taxon>
        <taxon>Chordata</taxon>
        <taxon>Craniata</taxon>
        <taxon>Vertebrata</taxon>
        <taxon>Euteleostomi</taxon>
        <taxon>Mammalia</taxon>
        <taxon>Eutheria</taxon>
        <taxon>Euarchontoglires</taxon>
        <taxon>Primates</taxon>
        <taxon>Haplorrhini</taxon>
        <taxon>Catarrhini</taxon>
        <taxon>Cercopithecidae</taxon>
        <taxon>Cercopithecinae</taxon>
        <taxon>Macaca</taxon>
    </lineage>
</organism>
<dbReference type="EMBL" id="JU335722">
    <property type="protein sequence ID" value="AFE79475.1"/>
    <property type="molecule type" value="mRNA"/>
</dbReference>
<protein>
    <submittedName>
        <fullName evidence="1">Zinc finger BED domain-containing protein 5</fullName>
    </submittedName>
</protein>
<name>H9FXW8_MACMU</name>
<reference evidence="1" key="1">
    <citation type="journal article" date="2014" name="Biol. Direct">
        <title>A new rhesus macaque assembly and annotation for next-generation sequencing analyses.</title>
        <authorList>
            <person name="Zimin A.V."/>
            <person name="Cornish A.S."/>
            <person name="Maudhoo M.D."/>
            <person name="Gibbs R.M."/>
            <person name="Zhang X."/>
            <person name="Pandey S."/>
            <person name="Meehan D.T."/>
            <person name="Wipfler K."/>
            <person name="Bosinger S.E."/>
            <person name="Johnson Z.P."/>
            <person name="Tharp G.K."/>
            <person name="Marcais G."/>
            <person name="Roberts M."/>
            <person name="Ferguson B."/>
            <person name="Fox H.S."/>
            <person name="Treangen T."/>
            <person name="Salzberg S.L."/>
            <person name="Yorke J.A."/>
            <person name="Norgren R.B.Jr."/>
        </authorList>
    </citation>
    <scope>NUCLEOTIDE SEQUENCE</scope>
    <source>
        <tissue evidence="1">Caudate</tissue>
        <tissue evidence="2">Testis</tissue>
    </source>
</reference>
<proteinExistence type="evidence at transcript level"/>
<sequence>MIARLLCILS</sequence>
<dbReference type="EMBL" id="JU335723">
    <property type="protein sequence ID" value="AFE79476.1"/>
    <property type="molecule type" value="mRNA"/>
</dbReference>
<evidence type="ECO:0000313" key="2">
    <source>
        <dbReference type="EMBL" id="AFI37873.1"/>
    </source>
</evidence>
<accession>H9FXW8</accession>
<gene>
    <name evidence="1" type="primary">ZBED5</name>
</gene>
<dbReference type="EMBL" id="JV047802">
    <property type="protein sequence ID" value="AFI37873.1"/>
    <property type="molecule type" value="mRNA"/>
</dbReference>